<comment type="caution">
    <text evidence="1">The sequence shown here is derived from an EMBL/GenBank/DDBJ whole genome shotgun (WGS) entry which is preliminary data.</text>
</comment>
<dbReference type="AlphaFoldDB" id="A0A0F9PGF3"/>
<organism evidence="1">
    <name type="scientific">marine sediment metagenome</name>
    <dbReference type="NCBI Taxonomy" id="412755"/>
    <lineage>
        <taxon>unclassified sequences</taxon>
        <taxon>metagenomes</taxon>
        <taxon>ecological metagenomes</taxon>
    </lineage>
</organism>
<dbReference type="EMBL" id="LAZR01002501">
    <property type="protein sequence ID" value="KKN29234.1"/>
    <property type="molecule type" value="Genomic_DNA"/>
</dbReference>
<name>A0A0F9PGF3_9ZZZZ</name>
<reference evidence="1" key="1">
    <citation type="journal article" date="2015" name="Nature">
        <title>Complex archaea that bridge the gap between prokaryotes and eukaryotes.</title>
        <authorList>
            <person name="Spang A."/>
            <person name="Saw J.H."/>
            <person name="Jorgensen S.L."/>
            <person name="Zaremba-Niedzwiedzka K."/>
            <person name="Martijn J."/>
            <person name="Lind A.E."/>
            <person name="van Eijk R."/>
            <person name="Schleper C."/>
            <person name="Guy L."/>
            <person name="Ettema T.J."/>
        </authorList>
    </citation>
    <scope>NUCLEOTIDE SEQUENCE</scope>
</reference>
<gene>
    <name evidence="1" type="ORF">LCGC14_0846210</name>
</gene>
<sequence length="128" mass="15329">MFNFTCQYDPAQHYIIEPEIIRWCRRQVDDKETKTHLFAYFHLRHRTFVIGWWVGSEHGRFVDMINLGYSLSNFDRSMAQEFVRRLKQPTTSADIHRFMNDSSSDELHRRQDDGLAEAEVLDRDFGLN</sequence>
<evidence type="ECO:0000313" key="1">
    <source>
        <dbReference type="EMBL" id="KKN29234.1"/>
    </source>
</evidence>
<proteinExistence type="predicted"/>
<accession>A0A0F9PGF3</accession>
<protein>
    <submittedName>
        <fullName evidence="1">Uncharacterized protein</fullName>
    </submittedName>
</protein>